<dbReference type="PANTHER" id="PTHR10625:SF25">
    <property type="entry name" value="HISTONE DEACETYLASE 18-RELATED"/>
    <property type="match status" value="1"/>
</dbReference>
<reference evidence="3" key="2">
    <citation type="submission" date="2021-12" db="EMBL/GenBank/DDBJ databases">
        <title>Resequencing data analysis of finger millet.</title>
        <authorList>
            <person name="Hatakeyama M."/>
            <person name="Aluri S."/>
            <person name="Balachadran M.T."/>
            <person name="Sivarajan S.R."/>
            <person name="Poveda L."/>
            <person name="Shimizu-Inatsugi R."/>
            <person name="Schlapbach R."/>
            <person name="Sreeman S.M."/>
            <person name="Shimizu K.K."/>
        </authorList>
    </citation>
    <scope>NUCLEOTIDE SEQUENCE</scope>
</reference>
<dbReference type="PANTHER" id="PTHR10625">
    <property type="entry name" value="HISTONE DEACETYLASE HDAC1-RELATED"/>
    <property type="match status" value="1"/>
</dbReference>
<dbReference type="InterPro" id="IPR037138">
    <property type="entry name" value="His_deacetylse_dom_sf"/>
</dbReference>
<evidence type="ECO:0000259" key="2">
    <source>
        <dbReference type="Pfam" id="PF00850"/>
    </source>
</evidence>
<evidence type="ECO:0000313" key="3">
    <source>
        <dbReference type="EMBL" id="GJN11115.1"/>
    </source>
</evidence>
<protein>
    <recommendedName>
        <fullName evidence="2">Histone deacetylase domain-containing protein</fullName>
    </recommendedName>
</protein>
<dbReference type="Gene3D" id="3.40.800.20">
    <property type="entry name" value="Histone deacetylase domain"/>
    <property type="match status" value="1"/>
</dbReference>
<name>A0AAV5DLQ8_ELECO</name>
<dbReference type="GO" id="GO:0005737">
    <property type="term" value="C:cytoplasm"/>
    <property type="evidence" value="ECO:0007669"/>
    <property type="project" value="TreeGrafter"/>
</dbReference>
<dbReference type="GO" id="GO:0000118">
    <property type="term" value="C:histone deacetylase complex"/>
    <property type="evidence" value="ECO:0007669"/>
    <property type="project" value="TreeGrafter"/>
</dbReference>
<reference evidence="3" key="1">
    <citation type="journal article" date="2018" name="DNA Res.">
        <title>Multiple hybrid de novo genome assembly of finger millet, an orphan allotetraploid crop.</title>
        <authorList>
            <person name="Hatakeyama M."/>
            <person name="Aluri S."/>
            <person name="Balachadran M.T."/>
            <person name="Sivarajan S.R."/>
            <person name="Patrignani A."/>
            <person name="Gruter S."/>
            <person name="Poveda L."/>
            <person name="Shimizu-Inatsugi R."/>
            <person name="Baeten J."/>
            <person name="Francoijs K.J."/>
            <person name="Nataraja K.N."/>
            <person name="Reddy Y.A.N."/>
            <person name="Phadnis S."/>
            <person name="Ravikumar R.L."/>
            <person name="Schlapbach R."/>
            <person name="Sreeman S.M."/>
            <person name="Shimizu K.K."/>
        </authorList>
    </citation>
    <scope>NUCLEOTIDE SEQUENCE</scope>
</reference>
<comment type="caution">
    <text evidence="3">The sequence shown here is derived from an EMBL/GenBank/DDBJ whole genome shotgun (WGS) entry which is preliminary data.</text>
</comment>
<gene>
    <name evidence="3" type="primary">ga29284</name>
    <name evidence="3" type="ORF">PR202_ga29284</name>
</gene>
<organism evidence="3 4">
    <name type="scientific">Eleusine coracana subsp. coracana</name>
    <dbReference type="NCBI Taxonomy" id="191504"/>
    <lineage>
        <taxon>Eukaryota</taxon>
        <taxon>Viridiplantae</taxon>
        <taxon>Streptophyta</taxon>
        <taxon>Embryophyta</taxon>
        <taxon>Tracheophyta</taxon>
        <taxon>Spermatophyta</taxon>
        <taxon>Magnoliopsida</taxon>
        <taxon>Liliopsida</taxon>
        <taxon>Poales</taxon>
        <taxon>Poaceae</taxon>
        <taxon>PACMAD clade</taxon>
        <taxon>Chloridoideae</taxon>
        <taxon>Cynodonteae</taxon>
        <taxon>Eleusininae</taxon>
        <taxon>Eleusine</taxon>
    </lineage>
</organism>
<dbReference type="InterPro" id="IPR023696">
    <property type="entry name" value="Ureohydrolase_dom_sf"/>
</dbReference>
<dbReference type="InterPro" id="IPR000286">
    <property type="entry name" value="HDACs"/>
</dbReference>
<evidence type="ECO:0000256" key="1">
    <source>
        <dbReference type="ARBA" id="ARBA00001947"/>
    </source>
</evidence>
<proteinExistence type="predicted"/>
<dbReference type="Gene3D" id="3.10.490.10">
    <property type="entry name" value="Gamma-glutamyl cyclotransferase-like"/>
    <property type="match status" value="1"/>
</dbReference>
<keyword evidence="4" id="KW-1185">Reference proteome</keyword>
<sequence>MAAAARAPPTAAARVGLLYDERMCAHATPDGEDHPEKPDRLRSIWRKLNAEGVASRYGLSLASARRLRVPLLDSRCVALKAKEAKDKYIASVHSQTHIKLMKDISSKKYDSSRDKIARKFNSIYFNKGSSESALLAAGSVIEVAEKVASGELNSAIALVRPPGHHAEHGEAMGFCLFNNVAVAASYLLNERPDLGIKKILIVDWDVHHGNGTQKMFYKDPRVLFFSVHRFDYGTFYPAEGDASHCFIGEEAGKGYNINVPWEHGKCGDADYIAAWDHVLLPVAEAFDPDIVLVSAGFDAGLNDFSAYLHGILQLLGFAQGRIVMALEGGYNLRSIANSVFACAKVLLGDKFTFTSPEMQPFESTWRVIQAVMLYASSGSESDIEDVDELYGTVSSVDVTQAAGDVLGERLLKMKLDEDNLAMKSISSGSSAEQLPSDSVEEHSKASVVASKRIVDLSFTWRSVSSRIYVWYASFGSNMWKPRFLCYIQGGKRGRNKLFVCFDLGQADGMNIPCCGSRDPSPPSETMWKAVPHRLLFGRASTPCWGTGGVAFLNPEINYNEKSYICMYKITYVSCNYIYMLLILEFKQSGIVLGGPDLIRLSLFNRLEQFNDVLFQENRLVLEDGKDGNIESPDSPLIGSSEVEFMATNKALHLEPIKDSWYSNVLYLGKEDDLPILTMTCPSSDIEKYTSGELPLAPPSKTYAATLIRGLVEGKQLDAVEAAGYINSAAARVL</sequence>
<dbReference type="EMBL" id="BQKI01000018">
    <property type="protein sequence ID" value="GJN11115.1"/>
    <property type="molecule type" value="Genomic_DNA"/>
</dbReference>
<dbReference type="PRINTS" id="PR01270">
    <property type="entry name" value="HDASUPER"/>
</dbReference>
<dbReference type="AlphaFoldDB" id="A0AAV5DLQ8"/>
<accession>A0AAV5DLQ8</accession>
<evidence type="ECO:0000313" key="4">
    <source>
        <dbReference type="Proteomes" id="UP001054889"/>
    </source>
</evidence>
<comment type="cofactor">
    <cofactor evidence="1">
        <name>Zn(2+)</name>
        <dbReference type="ChEBI" id="CHEBI:29105"/>
    </cofactor>
</comment>
<dbReference type="Pfam" id="PF00850">
    <property type="entry name" value="Hist_deacetyl"/>
    <property type="match status" value="1"/>
</dbReference>
<feature type="domain" description="Histone deacetylase" evidence="2">
    <location>
        <begin position="34"/>
        <end position="345"/>
    </location>
</feature>
<dbReference type="GO" id="GO:0004407">
    <property type="term" value="F:histone deacetylase activity"/>
    <property type="evidence" value="ECO:0007669"/>
    <property type="project" value="TreeGrafter"/>
</dbReference>
<dbReference type="InterPro" id="IPR023801">
    <property type="entry name" value="His_deacetylse_dom"/>
</dbReference>
<dbReference type="Proteomes" id="UP001054889">
    <property type="component" value="Unassembled WGS sequence"/>
</dbReference>
<dbReference type="GO" id="GO:0040029">
    <property type="term" value="P:epigenetic regulation of gene expression"/>
    <property type="evidence" value="ECO:0007669"/>
    <property type="project" value="TreeGrafter"/>
</dbReference>
<dbReference type="SUPFAM" id="SSF52768">
    <property type="entry name" value="Arginase/deacetylase"/>
    <property type="match status" value="1"/>
</dbReference>